<keyword evidence="3" id="KW-1185">Reference proteome</keyword>
<protein>
    <submittedName>
        <fullName evidence="2">Uncharacterized protein</fullName>
    </submittedName>
</protein>
<feature type="region of interest" description="Disordered" evidence="1">
    <location>
        <begin position="41"/>
        <end position="74"/>
    </location>
</feature>
<name>A0A5J9UI14_9POAL</name>
<evidence type="ECO:0000256" key="1">
    <source>
        <dbReference type="SAM" id="MobiDB-lite"/>
    </source>
</evidence>
<evidence type="ECO:0000313" key="3">
    <source>
        <dbReference type="Proteomes" id="UP000324897"/>
    </source>
</evidence>
<reference evidence="2 3" key="1">
    <citation type="journal article" date="2019" name="Sci. Rep.">
        <title>A high-quality genome of Eragrostis curvula grass provides insights into Poaceae evolution and supports new strategies to enhance forage quality.</title>
        <authorList>
            <person name="Carballo J."/>
            <person name="Santos B.A.C.M."/>
            <person name="Zappacosta D."/>
            <person name="Garbus I."/>
            <person name="Selva J.P."/>
            <person name="Gallo C.A."/>
            <person name="Diaz A."/>
            <person name="Albertini E."/>
            <person name="Caccamo M."/>
            <person name="Echenique V."/>
        </authorList>
    </citation>
    <scope>NUCLEOTIDE SEQUENCE [LARGE SCALE GENOMIC DNA]</scope>
    <source>
        <strain evidence="3">cv. Victoria</strain>
        <tissue evidence="2">Leaf</tissue>
    </source>
</reference>
<comment type="caution">
    <text evidence="2">The sequence shown here is derived from an EMBL/GenBank/DDBJ whole genome shotgun (WGS) entry which is preliminary data.</text>
</comment>
<dbReference type="Gramene" id="TVU22911">
    <property type="protein sequence ID" value="TVU22911"/>
    <property type="gene ID" value="EJB05_32632"/>
</dbReference>
<accession>A0A5J9UI14</accession>
<organism evidence="2 3">
    <name type="scientific">Eragrostis curvula</name>
    <name type="common">weeping love grass</name>
    <dbReference type="NCBI Taxonomy" id="38414"/>
    <lineage>
        <taxon>Eukaryota</taxon>
        <taxon>Viridiplantae</taxon>
        <taxon>Streptophyta</taxon>
        <taxon>Embryophyta</taxon>
        <taxon>Tracheophyta</taxon>
        <taxon>Spermatophyta</taxon>
        <taxon>Magnoliopsida</taxon>
        <taxon>Liliopsida</taxon>
        <taxon>Poales</taxon>
        <taxon>Poaceae</taxon>
        <taxon>PACMAD clade</taxon>
        <taxon>Chloridoideae</taxon>
        <taxon>Eragrostideae</taxon>
        <taxon>Eragrostidinae</taxon>
        <taxon>Eragrostis</taxon>
    </lineage>
</organism>
<dbReference type="EMBL" id="RWGY01000026">
    <property type="protein sequence ID" value="TVU22911.1"/>
    <property type="molecule type" value="Genomic_DNA"/>
</dbReference>
<feature type="compositionally biased region" description="Low complexity" evidence="1">
    <location>
        <begin position="41"/>
        <end position="51"/>
    </location>
</feature>
<gene>
    <name evidence="2" type="ORF">EJB05_32632</name>
</gene>
<dbReference type="AlphaFoldDB" id="A0A5J9UI14"/>
<feature type="non-terminal residue" evidence="2">
    <location>
        <position position="1"/>
    </location>
</feature>
<dbReference type="Proteomes" id="UP000324897">
    <property type="component" value="Unassembled WGS sequence"/>
</dbReference>
<proteinExistence type="predicted"/>
<sequence>NGKGCSPLGVHRAQADGLRLSEPRVYICIVSALYPSVSSRRTRRAPPASSSRRQHATRACPPRESSSVAEQHHHFTSREGSEKYTWGWRSLLLCFSMAAFALPRPDVLCFSRFVLPLLPFYPNTALATHRALCKLHAKCDVH</sequence>
<evidence type="ECO:0000313" key="2">
    <source>
        <dbReference type="EMBL" id="TVU22911.1"/>
    </source>
</evidence>